<comment type="caution">
    <text evidence="2">The sequence shown here is derived from an EMBL/GenBank/DDBJ whole genome shotgun (WGS) entry which is preliminary data.</text>
</comment>
<organism evidence="2 3">
    <name type="scientific">Parasponia andersonii</name>
    <name type="common">Sponia andersonii</name>
    <dbReference type="NCBI Taxonomy" id="3476"/>
    <lineage>
        <taxon>Eukaryota</taxon>
        <taxon>Viridiplantae</taxon>
        <taxon>Streptophyta</taxon>
        <taxon>Embryophyta</taxon>
        <taxon>Tracheophyta</taxon>
        <taxon>Spermatophyta</taxon>
        <taxon>Magnoliopsida</taxon>
        <taxon>eudicotyledons</taxon>
        <taxon>Gunneridae</taxon>
        <taxon>Pentapetalae</taxon>
        <taxon>rosids</taxon>
        <taxon>fabids</taxon>
        <taxon>Rosales</taxon>
        <taxon>Cannabaceae</taxon>
        <taxon>Parasponia</taxon>
    </lineage>
</organism>
<dbReference type="AlphaFoldDB" id="A0A2P5CWD0"/>
<proteinExistence type="predicted"/>
<evidence type="ECO:0000256" key="1">
    <source>
        <dbReference type="SAM" id="MobiDB-lite"/>
    </source>
</evidence>
<protein>
    <submittedName>
        <fullName evidence="2">Uncharacterized protein</fullName>
    </submittedName>
</protein>
<feature type="region of interest" description="Disordered" evidence="1">
    <location>
        <begin position="1"/>
        <end position="21"/>
    </location>
</feature>
<evidence type="ECO:0000313" key="3">
    <source>
        <dbReference type="Proteomes" id="UP000237105"/>
    </source>
</evidence>
<evidence type="ECO:0000313" key="2">
    <source>
        <dbReference type="EMBL" id="PON65305.1"/>
    </source>
</evidence>
<sequence>MTTRLRPRQTSGALSDRRDPIDSIEPHKHLRLYTWAYPTNNIIYEFRLASYCAQVKALSRICEESPTKGLGGVGSNAIHHPTGILTAVIPLVDMKLKSSSVM</sequence>
<name>A0A2P5CWD0_PARAD</name>
<keyword evidence="3" id="KW-1185">Reference proteome</keyword>
<gene>
    <name evidence="2" type="ORF">PanWU01x14_118220</name>
</gene>
<dbReference type="Proteomes" id="UP000237105">
    <property type="component" value="Unassembled WGS sequence"/>
</dbReference>
<dbReference type="EMBL" id="JXTB01000089">
    <property type="protein sequence ID" value="PON65305.1"/>
    <property type="molecule type" value="Genomic_DNA"/>
</dbReference>
<feature type="compositionally biased region" description="Polar residues" evidence="1">
    <location>
        <begin position="1"/>
        <end position="13"/>
    </location>
</feature>
<reference evidence="3" key="1">
    <citation type="submission" date="2016-06" db="EMBL/GenBank/DDBJ databases">
        <title>Parallel loss of symbiosis genes in relatives of nitrogen-fixing non-legume Parasponia.</title>
        <authorList>
            <person name="Van Velzen R."/>
            <person name="Holmer R."/>
            <person name="Bu F."/>
            <person name="Rutten L."/>
            <person name="Van Zeijl A."/>
            <person name="Liu W."/>
            <person name="Santuari L."/>
            <person name="Cao Q."/>
            <person name="Sharma T."/>
            <person name="Shen D."/>
            <person name="Roswanjaya Y."/>
            <person name="Wardhani T."/>
            <person name="Kalhor M.S."/>
            <person name="Jansen J."/>
            <person name="Van den Hoogen J."/>
            <person name="Gungor B."/>
            <person name="Hartog M."/>
            <person name="Hontelez J."/>
            <person name="Verver J."/>
            <person name="Yang W.-C."/>
            <person name="Schijlen E."/>
            <person name="Repin R."/>
            <person name="Schilthuizen M."/>
            <person name="Schranz E."/>
            <person name="Heidstra R."/>
            <person name="Miyata K."/>
            <person name="Fedorova E."/>
            <person name="Kohlen W."/>
            <person name="Bisseling T."/>
            <person name="Smit S."/>
            <person name="Geurts R."/>
        </authorList>
    </citation>
    <scope>NUCLEOTIDE SEQUENCE [LARGE SCALE GENOMIC DNA]</scope>
    <source>
        <strain evidence="3">cv. WU1-14</strain>
    </source>
</reference>
<accession>A0A2P5CWD0</accession>